<accession>A0ABQ7JII3</accession>
<keyword evidence="3" id="KW-1185">Reference proteome</keyword>
<keyword evidence="1" id="KW-0732">Signal</keyword>
<dbReference type="Proteomes" id="UP001194696">
    <property type="component" value="Unassembled WGS sequence"/>
</dbReference>
<evidence type="ECO:0000313" key="3">
    <source>
        <dbReference type="Proteomes" id="UP001194696"/>
    </source>
</evidence>
<proteinExistence type="predicted"/>
<feature type="signal peptide" evidence="1">
    <location>
        <begin position="1"/>
        <end position="17"/>
    </location>
</feature>
<feature type="chain" id="PRO_5045671053" evidence="1">
    <location>
        <begin position="18"/>
        <end position="101"/>
    </location>
</feature>
<name>A0ABQ7JII3_9FUNG</name>
<reference evidence="2 3" key="1">
    <citation type="journal article" date="2020" name="Fungal Divers.">
        <title>Resolving the Mortierellaceae phylogeny through synthesis of multi-gene phylogenetics and phylogenomics.</title>
        <authorList>
            <person name="Vandepol N."/>
            <person name="Liber J."/>
            <person name="Desiro A."/>
            <person name="Na H."/>
            <person name="Kennedy M."/>
            <person name="Barry K."/>
            <person name="Grigoriev I.V."/>
            <person name="Miller A.N."/>
            <person name="O'Donnell K."/>
            <person name="Stajich J.E."/>
            <person name="Bonito G."/>
        </authorList>
    </citation>
    <scope>NUCLEOTIDE SEQUENCE [LARGE SCALE GENOMIC DNA]</scope>
    <source>
        <strain evidence="2 3">AD045</strain>
    </source>
</reference>
<sequence length="101" mass="10720">MKATIFFAIASLSLASATVVQFYPDKTCQGGVKQEFRVGCNTCIDPQGDFQSTQVTDIGGGQRVSVHNQDGCTTKSQVGQWYGPVCASAGHTAIRSVWVAC</sequence>
<organism evidence="2 3">
    <name type="scientific">Linnemannia gamsii</name>
    <dbReference type="NCBI Taxonomy" id="64522"/>
    <lineage>
        <taxon>Eukaryota</taxon>
        <taxon>Fungi</taxon>
        <taxon>Fungi incertae sedis</taxon>
        <taxon>Mucoromycota</taxon>
        <taxon>Mortierellomycotina</taxon>
        <taxon>Mortierellomycetes</taxon>
        <taxon>Mortierellales</taxon>
        <taxon>Mortierellaceae</taxon>
        <taxon>Linnemannia</taxon>
    </lineage>
</organism>
<dbReference type="EMBL" id="JAAAIM010001939">
    <property type="protein sequence ID" value="KAG0274884.1"/>
    <property type="molecule type" value="Genomic_DNA"/>
</dbReference>
<evidence type="ECO:0000313" key="2">
    <source>
        <dbReference type="EMBL" id="KAG0274884.1"/>
    </source>
</evidence>
<evidence type="ECO:0000256" key="1">
    <source>
        <dbReference type="SAM" id="SignalP"/>
    </source>
</evidence>
<protein>
    <submittedName>
        <fullName evidence="2">Uncharacterized protein</fullName>
    </submittedName>
</protein>
<gene>
    <name evidence="2" type="ORF">BGZ96_004040</name>
</gene>
<comment type="caution">
    <text evidence="2">The sequence shown here is derived from an EMBL/GenBank/DDBJ whole genome shotgun (WGS) entry which is preliminary data.</text>
</comment>